<reference evidence="2" key="1">
    <citation type="submission" date="2020-10" db="EMBL/GenBank/DDBJ databases">
        <authorList>
            <person name="Han B."/>
            <person name="Lu T."/>
            <person name="Zhao Q."/>
            <person name="Huang X."/>
            <person name="Zhao Y."/>
        </authorList>
    </citation>
    <scope>NUCLEOTIDE SEQUENCE</scope>
</reference>
<evidence type="ECO:0000313" key="3">
    <source>
        <dbReference type="Proteomes" id="UP000604825"/>
    </source>
</evidence>
<gene>
    <name evidence="2" type="ORF">NCGR_LOCUS22835</name>
</gene>
<dbReference type="AlphaFoldDB" id="A0A811P1Q1"/>
<name>A0A811P1Q1_9POAL</name>
<dbReference type="Proteomes" id="UP000604825">
    <property type="component" value="Unassembled WGS sequence"/>
</dbReference>
<keyword evidence="3" id="KW-1185">Reference proteome</keyword>
<organism evidence="2 3">
    <name type="scientific">Miscanthus lutarioriparius</name>
    <dbReference type="NCBI Taxonomy" id="422564"/>
    <lineage>
        <taxon>Eukaryota</taxon>
        <taxon>Viridiplantae</taxon>
        <taxon>Streptophyta</taxon>
        <taxon>Embryophyta</taxon>
        <taxon>Tracheophyta</taxon>
        <taxon>Spermatophyta</taxon>
        <taxon>Magnoliopsida</taxon>
        <taxon>Liliopsida</taxon>
        <taxon>Poales</taxon>
        <taxon>Poaceae</taxon>
        <taxon>PACMAD clade</taxon>
        <taxon>Panicoideae</taxon>
        <taxon>Andropogonodae</taxon>
        <taxon>Andropogoneae</taxon>
        <taxon>Saccharinae</taxon>
        <taxon>Miscanthus</taxon>
    </lineage>
</organism>
<comment type="caution">
    <text evidence="2">The sequence shown here is derived from an EMBL/GenBank/DDBJ whole genome shotgun (WGS) entry which is preliminary data.</text>
</comment>
<dbReference type="Pfam" id="PF26249">
    <property type="entry name" value="4HB_RdRP3_N"/>
    <property type="match status" value="1"/>
</dbReference>
<dbReference type="EMBL" id="CAJGYO010000005">
    <property type="protein sequence ID" value="CAD6233499.1"/>
    <property type="molecule type" value="Genomic_DNA"/>
</dbReference>
<dbReference type="InterPro" id="IPR058697">
    <property type="entry name" value="RDRP3-5_N"/>
</dbReference>
<evidence type="ECO:0000313" key="2">
    <source>
        <dbReference type="EMBL" id="CAD6233499.1"/>
    </source>
</evidence>
<accession>A0A811P1Q1</accession>
<proteinExistence type="predicted"/>
<feature type="domain" description="RDRP3-5 N-terminal" evidence="1">
    <location>
        <begin position="11"/>
        <end position="72"/>
    </location>
</feature>
<protein>
    <recommendedName>
        <fullName evidence="1">RDRP3-5 N-terminal domain-containing protein</fullName>
    </recommendedName>
</protein>
<evidence type="ECO:0000259" key="1">
    <source>
        <dbReference type="Pfam" id="PF26249"/>
    </source>
</evidence>
<sequence length="79" mass="8394">MQSSPGCPTPLLPEFSTELARLKTQLGQTADRWARAHLAELGDAAAARVLRTVAETGPGVELSAFMNHLASRGHATRTP</sequence>